<gene>
    <name evidence="5" type="ORF">HELGO_WM19014</name>
</gene>
<organism evidence="5">
    <name type="scientific">uncultured Aureispira sp</name>
    <dbReference type="NCBI Taxonomy" id="1331704"/>
    <lineage>
        <taxon>Bacteria</taxon>
        <taxon>Pseudomonadati</taxon>
        <taxon>Bacteroidota</taxon>
        <taxon>Saprospiria</taxon>
        <taxon>Saprospirales</taxon>
        <taxon>Saprospiraceae</taxon>
        <taxon>Aureispira</taxon>
        <taxon>environmental samples</taxon>
    </lineage>
</organism>
<dbReference type="Gene3D" id="2.60.40.1120">
    <property type="entry name" value="Carboxypeptidase-like, regulatory domain"/>
    <property type="match status" value="1"/>
</dbReference>
<reference evidence="5" key="1">
    <citation type="submission" date="2020-01" db="EMBL/GenBank/DDBJ databases">
        <authorList>
            <person name="Meier V. D."/>
            <person name="Meier V D."/>
        </authorList>
    </citation>
    <scope>NUCLEOTIDE SEQUENCE</scope>
    <source>
        <strain evidence="5">HLG_WM_MAG_10</strain>
    </source>
</reference>
<dbReference type="SUPFAM" id="SSF49464">
    <property type="entry name" value="Carboxypeptidase regulatory domain-like"/>
    <property type="match status" value="1"/>
</dbReference>
<dbReference type="SUPFAM" id="SSF56935">
    <property type="entry name" value="Porins"/>
    <property type="match status" value="1"/>
</dbReference>
<keyword evidence="5" id="KW-0675">Receptor</keyword>
<dbReference type="InterPro" id="IPR037066">
    <property type="entry name" value="Plug_dom_sf"/>
</dbReference>
<feature type="domain" description="TonB-dependent receptor plug" evidence="4">
    <location>
        <begin position="126"/>
        <end position="228"/>
    </location>
</feature>
<dbReference type="EMBL" id="CACVAQ010000322">
    <property type="protein sequence ID" value="CAA6823044.1"/>
    <property type="molecule type" value="Genomic_DNA"/>
</dbReference>
<dbReference type="InterPro" id="IPR008969">
    <property type="entry name" value="CarboxyPept-like_regulatory"/>
</dbReference>
<keyword evidence="2" id="KW-0472">Membrane</keyword>
<proteinExistence type="predicted"/>
<evidence type="ECO:0000256" key="2">
    <source>
        <dbReference type="ARBA" id="ARBA00023136"/>
    </source>
</evidence>
<dbReference type="Pfam" id="PF07715">
    <property type="entry name" value="Plug"/>
    <property type="match status" value="1"/>
</dbReference>
<comment type="subcellular location">
    <subcellularLocation>
        <location evidence="1">Cell outer membrane</location>
    </subcellularLocation>
</comment>
<name>A0A6S6TUH6_9BACT</name>
<dbReference type="AlphaFoldDB" id="A0A6S6TUH6"/>
<dbReference type="Gene3D" id="2.40.170.20">
    <property type="entry name" value="TonB-dependent receptor, beta-barrel domain"/>
    <property type="match status" value="1"/>
</dbReference>
<dbReference type="InterPro" id="IPR012910">
    <property type="entry name" value="Plug_dom"/>
</dbReference>
<dbReference type="GO" id="GO:0009279">
    <property type="term" value="C:cell outer membrane"/>
    <property type="evidence" value="ECO:0007669"/>
    <property type="project" value="UniProtKB-SubCell"/>
</dbReference>
<sequence>MTTKHLPKLLLFALTIAIPHFLWAQTGIIKGKVLEAASNQPVPFASVYIEGTTNGVTTDIDGNYELKRLEPGLYTVNATFLGFKTEAKREIQVTNSKPAIVDFALDEDTENIEEVVVKASPFKQPADAPVSLQTIGTAEIQRNPGGNRDISKVIRSLPGVTSASSFRNDLLIRGGGPSENRFYLDDVEVPNINHFATQGSSGGPNGLINVDFIREVDFYSSAFPANRGNSMSSVFNFKQKNGRDDRLGFTATLGSSDLAATLEGPIGKKTTFLFSVRQSYLQFLFQALDLPFLPIYNDFQFKFRTRFDAKNELYFVGLGACDRFKLNLNANKTESQRFQLERLPVYFQWNYTIGAVYKHYMEKGYFTVVVSRSMLNNDIYKHVDNDESQKRIIDYTSQEAENKVRLEHRVNLPKEFVLSYGVSYENARYTNLTKINATTYQENRTELNVNKYALFGQLSKKFISDRLVLSTGVRMDGNDYNENMLNPLNQVSPRISASFAIMKGLTINANTGLYYQLPSYTTMGYQENDAFVNRDRLKYTRSFHAVAGLAYVTESSTKFSLEGYYKLYDNYAFLIEEQVSLANFGADFGVIGDAPISSTGKGRTYGMELLVQQRLFKGFYGILAYTLGWSEYTDGDGKFLPSAWDSRHIVNLTLGKSFKMMNQEIRDKINIKRTANGKAVLTRKVVAQTLEIGTNLRFQTGLPYTPYDEASSALVTNWNRFRQGILDYDQLNSQRFGPNYSADFRVDYKWFFPKWSFNLYFDLQNIPGILTQNYSLVLDRDADGNPQITNPGSSPADQSFQLKRLEAGRGTIVPTLGIIVQY</sequence>
<evidence type="ECO:0000259" key="4">
    <source>
        <dbReference type="Pfam" id="PF07715"/>
    </source>
</evidence>
<evidence type="ECO:0000313" key="5">
    <source>
        <dbReference type="EMBL" id="CAA6823044.1"/>
    </source>
</evidence>
<accession>A0A6S6TUH6</accession>
<protein>
    <submittedName>
        <fullName evidence="5">Putative ferric aerobactin receptor</fullName>
    </submittedName>
</protein>
<dbReference type="InterPro" id="IPR036942">
    <property type="entry name" value="Beta-barrel_TonB_sf"/>
</dbReference>
<dbReference type="Gene3D" id="2.170.130.10">
    <property type="entry name" value="TonB-dependent receptor, plug domain"/>
    <property type="match status" value="1"/>
</dbReference>
<keyword evidence="3" id="KW-0998">Cell outer membrane</keyword>
<evidence type="ECO:0000256" key="1">
    <source>
        <dbReference type="ARBA" id="ARBA00004442"/>
    </source>
</evidence>
<dbReference type="Pfam" id="PF13715">
    <property type="entry name" value="CarbopepD_reg_2"/>
    <property type="match status" value="1"/>
</dbReference>
<evidence type="ECO:0000256" key="3">
    <source>
        <dbReference type="ARBA" id="ARBA00023237"/>
    </source>
</evidence>